<evidence type="ECO:0000259" key="6">
    <source>
        <dbReference type="PROSITE" id="PS50103"/>
    </source>
</evidence>
<feature type="region of interest" description="Disordered" evidence="5">
    <location>
        <begin position="207"/>
        <end position="243"/>
    </location>
</feature>
<name>A0A8G1RJE4_9EURO</name>
<dbReference type="Proteomes" id="UP000249789">
    <property type="component" value="Unassembled WGS sequence"/>
</dbReference>
<accession>A0A8G1RJE4</accession>
<organism evidence="7 8">
    <name type="scientific">Aspergillus fijiensis CBS 313.89</name>
    <dbReference type="NCBI Taxonomy" id="1448319"/>
    <lineage>
        <taxon>Eukaryota</taxon>
        <taxon>Fungi</taxon>
        <taxon>Dikarya</taxon>
        <taxon>Ascomycota</taxon>
        <taxon>Pezizomycotina</taxon>
        <taxon>Eurotiomycetes</taxon>
        <taxon>Eurotiomycetidae</taxon>
        <taxon>Eurotiales</taxon>
        <taxon>Aspergillaceae</taxon>
        <taxon>Aspergillus</taxon>
    </lineage>
</organism>
<dbReference type="AlphaFoldDB" id="A0A8G1RJE4"/>
<feature type="region of interest" description="Disordered" evidence="5">
    <location>
        <begin position="997"/>
        <end position="1064"/>
    </location>
</feature>
<feature type="region of interest" description="Disordered" evidence="5">
    <location>
        <begin position="1112"/>
        <end position="1170"/>
    </location>
</feature>
<feature type="region of interest" description="Disordered" evidence="5">
    <location>
        <begin position="929"/>
        <end position="958"/>
    </location>
</feature>
<feature type="compositionally biased region" description="Low complexity" evidence="5">
    <location>
        <begin position="378"/>
        <end position="392"/>
    </location>
</feature>
<feature type="compositionally biased region" description="Basic residues" evidence="5">
    <location>
        <begin position="801"/>
        <end position="811"/>
    </location>
</feature>
<feature type="compositionally biased region" description="Low complexity" evidence="5">
    <location>
        <begin position="1048"/>
        <end position="1064"/>
    </location>
</feature>
<keyword evidence="3 4" id="KW-0862">Zinc</keyword>
<keyword evidence="1 4" id="KW-0479">Metal-binding</keyword>
<feature type="compositionally biased region" description="Low complexity" evidence="5">
    <location>
        <begin position="41"/>
        <end position="55"/>
    </location>
</feature>
<evidence type="ECO:0000256" key="3">
    <source>
        <dbReference type="ARBA" id="ARBA00022833"/>
    </source>
</evidence>
<feature type="domain" description="C3H1-type" evidence="6">
    <location>
        <begin position="1167"/>
        <end position="1194"/>
    </location>
</feature>
<feature type="compositionally biased region" description="Polar residues" evidence="5">
    <location>
        <begin position="628"/>
        <end position="637"/>
    </location>
</feature>
<dbReference type="EMBL" id="KZ824688">
    <property type="protein sequence ID" value="RAK72835.1"/>
    <property type="molecule type" value="Genomic_DNA"/>
</dbReference>
<evidence type="ECO:0000313" key="8">
    <source>
        <dbReference type="Proteomes" id="UP000249789"/>
    </source>
</evidence>
<feature type="compositionally biased region" description="Pro residues" evidence="5">
    <location>
        <begin position="1037"/>
        <end position="1047"/>
    </location>
</feature>
<dbReference type="VEuPathDB" id="FungiDB:BO72DRAFT_258170"/>
<feature type="zinc finger region" description="C3H1-type" evidence="4">
    <location>
        <begin position="1167"/>
        <end position="1194"/>
    </location>
</feature>
<feature type="compositionally biased region" description="Basic and acidic residues" evidence="5">
    <location>
        <begin position="791"/>
        <end position="800"/>
    </location>
</feature>
<feature type="compositionally biased region" description="Polar residues" evidence="5">
    <location>
        <begin position="723"/>
        <end position="739"/>
    </location>
</feature>
<keyword evidence="8" id="KW-1185">Reference proteome</keyword>
<feature type="region of interest" description="Disordered" evidence="5">
    <location>
        <begin position="165"/>
        <end position="190"/>
    </location>
</feature>
<dbReference type="SUPFAM" id="SSF90229">
    <property type="entry name" value="CCCH zinc finger"/>
    <property type="match status" value="1"/>
</dbReference>
<dbReference type="OrthoDB" id="4347at2759"/>
<feature type="region of interest" description="Disordered" evidence="5">
    <location>
        <begin position="826"/>
        <end position="872"/>
    </location>
</feature>
<evidence type="ECO:0000256" key="4">
    <source>
        <dbReference type="PROSITE-ProRule" id="PRU00723"/>
    </source>
</evidence>
<evidence type="ECO:0000256" key="1">
    <source>
        <dbReference type="ARBA" id="ARBA00022723"/>
    </source>
</evidence>
<feature type="compositionally biased region" description="Polar residues" evidence="5">
    <location>
        <begin position="126"/>
        <end position="140"/>
    </location>
</feature>
<feature type="region of interest" description="Disordered" evidence="5">
    <location>
        <begin position="609"/>
        <end position="811"/>
    </location>
</feature>
<feature type="compositionally biased region" description="Polar residues" evidence="5">
    <location>
        <begin position="1112"/>
        <end position="1123"/>
    </location>
</feature>
<gene>
    <name evidence="7" type="ORF">BO72DRAFT_258170</name>
</gene>
<evidence type="ECO:0000313" key="7">
    <source>
        <dbReference type="EMBL" id="RAK72835.1"/>
    </source>
</evidence>
<dbReference type="GO" id="GO:0008270">
    <property type="term" value="F:zinc ion binding"/>
    <property type="evidence" value="ECO:0007669"/>
    <property type="project" value="UniProtKB-KW"/>
</dbReference>
<dbReference type="InterPro" id="IPR000571">
    <property type="entry name" value="Znf_CCCH"/>
</dbReference>
<keyword evidence="2 4" id="KW-0863">Zinc-finger</keyword>
<feature type="compositionally biased region" description="Basic and acidic residues" evidence="5">
    <location>
        <begin position="1126"/>
        <end position="1140"/>
    </location>
</feature>
<sequence length="1195" mass="131028">MEQSPPQNIMPGLHRAPVDPGSLPLPEYWNSFEPLYTNSDPSLQHAHPPQQQLHQQPPPQPQSQSQSRSQSRLQSQPQPQQQQSQQPQQPQQQQQQQQSSHQPLGISWDHPVFGQNPPSRSPLPTPQDQNHGLYSSSPQSWRAAALHPQPILPATAHPIGMTSQYRQAPQFSSAHPAYDTQPLPASDSAHFPSYTFPRSYYSPQNLPVPDVFPQSHMHSPPAAQPQPQATHFRSDPHPHHVPQYSLPAGYAERNSQVPMDYNTEFTRSTPPVSNQTINPQFLSSAQQAAANQQAALHSNNLLYLNPSEYDRTDEPKLYTFYREDLQMPPAMGQSVAPSQPIAPKPQSAYEFVLPLNGPNLAQSLAAAKGGKAKKPATKKQTTSQSTKTTVKGSSKKVDGTAESSESETDSSDSELEIEDRAPEEPSPLPVSRPSEPEAAAKYDALKAVWSPRNRRPNVDKVKSALVAFKDVVKTVRDAWKDSSQAMKAAENTGNNDKAAQLKKDVVLQRRLMDVVVCATLEMGHPIIVEKLGEHPIAVAAMYSFLLDRHQAADINGTLTLNILKLLSRFVTMDEDVLQKTNVAKLLPRFVKKGGPAVRDLAQKIMDNAAASTRRKQDTAKPAAKDGSPSKQTSTVTATAAPDGARAELAGSKRPRDTESNGQPATKRVVVASHAKNAAKPVSAVAPVRRPQEAGPENKAAAAAAAAQPSRPKTNIVAPKPTNLFGSLSSASKRPGTSNAERAAAAAAKTSNPSERKEPQPAPPRPTFSFGDLMADLNKPKETTPAQPSEPKSPETEEERKRRLRKEARRRLRVTWKPDESLTEVRLFTHDPDEELGPGDRMQREAGDVKGEGSVLKLHRDLDEEEDEEGGFREEQLLEYLLPSEIDFEDMPYEERGRNFIKRGGIEVPESAERKAQEYREATTLMVFYTSPADVPSTPKEPPPPDNEEPTTVAVSFGEVPDHVKARQNRYIAAVKPQPPPAAAPAASAQAPFDISNLLKIIQSAPQQPKSTPPPQTQPAAAPISDLERTFSMFCQPQPQPQPQPTSQPPMLQMPQFPAAPQPATGQAIDLQNILAIMNAQKQMQPAATAPQAPPSQPSIAPNLAAIFSQINGQNQPTAGNPPQHTGHFEDPERKRLRESGGYDGTDDDRYSYPKRNRYNDLGKKHPKAGSVPCRYWQSGKCRKGDDCTYRHDPLI</sequence>
<dbReference type="Gene3D" id="4.10.1000.10">
    <property type="entry name" value="Zinc finger, CCCH-type"/>
    <property type="match status" value="1"/>
</dbReference>
<dbReference type="PROSITE" id="PS50103">
    <property type="entry name" value="ZF_C3H1"/>
    <property type="match status" value="1"/>
</dbReference>
<feature type="compositionally biased region" description="Low complexity" evidence="5">
    <location>
        <begin position="62"/>
        <end position="104"/>
    </location>
</feature>
<evidence type="ECO:0000256" key="5">
    <source>
        <dbReference type="SAM" id="MobiDB-lite"/>
    </source>
</evidence>
<dbReference type="InterPro" id="IPR035441">
    <property type="entry name" value="TFIIS/LEDGF_dom_sf"/>
</dbReference>
<dbReference type="RefSeq" id="XP_040796847.1">
    <property type="nucleotide sequence ID" value="XM_040940105.1"/>
</dbReference>
<dbReference type="GeneID" id="63857438"/>
<reference evidence="7 8" key="1">
    <citation type="submission" date="2018-02" db="EMBL/GenBank/DDBJ databases">
        <title>The genomes of Aspergillus section Nigri reveals drivers in fungal speciation.</title>
        <authorList>
            <consortium name="DOE Joint Genome Institute"/>
            <person name="Vesth T.C."/>
            <person name="Nybo J."/>
            <person name="Theobald S."/>
            <person name="Brandl J."/>
            <person name="Frisvad J.C."/>
            <person name="Nielsen K.F."/>
            <person name="Lyhne E.K."/>
            <person name="Kogle M.E."/>
            <person name="Kuo A."/>
            <person name="Riley R."/>
            <person name="Clum A."/>
            <person name="Nolan M."/>
            <person name="Lipzen A."/>
            <person name="Salamov A."/>
            <person name="Henrissat B."/>
            <person name="Wiebenga A."/>
            <person name="De vries R.P."/>
            <person name="Grigoriev I.V."/>
            <person name="Mortensen U.H."/>
            <person name="Andersen M.R."/>
            <person name="Baker S.E."/>
        </authorList>
    </citation>
    <scope>NUCLEOTIDE SEQUENCE [LARGE SCALE GENOMIC DNA]</scope>
    <source>
        <strain evidence="7 8">CBS 313.89</strain>
    </source>
</reference>
<dbReference type="SMART" id="SM00356">
    <property type="entry name" value="ZnF_C3H1"/>
    <property type="match status" value="1"/>
</dbReference>
<dbReference type="InterPro" id="IPR036855">
    <property type="entry name" value="Znf_CCCH_sf"/>
</dbReference>
<feature type="region of interest" description="Disordered" evidence="5">
    <location>
        <begin position="365"/>
        <end position="437"/>
    </location>
</feature>
<feature type="compositionally biased region" description="Basic and acidic residues" evidence="5">
    <location>
        <begin position="840"/>
        <end position="850"/>
    </location>
</feature>
<feature type="region of interest" description="Disordered" evidence="5">
    <location>
        <begin position="1"/>
        <end position="142"/>
    </location>
</feature>
<evidence type="ECO:0000256" key="2">
    <source>
        <dbReference type="ARBA" id="ARBA00022771"/>
    </source>
</evidence>
<feature type="compositionally biased region" description="Basic and acidic residues" evidence="5">
    <location>
        <begin position="1147"/>
        <end position="1163"/>
    </location>
</feature>
<dbReference type="SUPFAM" id="SSF47676">
    <property type="entry name" value="Conserved domain common to transcription factors TFIIS, elongin A, CRSP70"/>
    <property type="match status" value="1"/>
</dbReference>
<feature type="compositionally biased region" description="Acidic residues" evidence="5">
    <location>
        <begin position="404"/>
        <end position="417"/>
    </location>
</feature>
<protein>
    <recommendedName>
        <fullName evidence="6">C3H1-type domain-containing protein</fullName>
    </recommendedName>
</protein>
<proteinExistence type="predicted"/>